<proteinExistence type="predicted"/>
<accession>A0ABT8VVK1</accession>
<gene>
    <name evidence="2" type="ORF">QVZ41_13985</name>
</gene>
<evidence type="ECO:0000313" key="2">
    <source>
        <dbReference type="EMBL" id="MDO3695957.1"/>
    </source>
</evidence>
<dbReference type="RefSeq" id="WP_302885263.1">
    <property type="nucleotide sequence ID" value="NZ_JAUMIT010000013.1"/>
</dbReference>
<dbReference type="PROSITE" id="PS51257">
    <property type="entry name" value="PROKAR_LIPOPROTEIN"/>
    <property type="match status" value="1"/>
</dbReference>
<dbReference type="Proteomes" id="UP001168642">
    <property type="component" value="Unassembled WGS sequence"/>
</dbReference>
<evidence type="ECO:0000256" key="1">
    <source>
        <dbReference type="SAM" id="SignalP"/>
    </source>
</evidence>
<keyword evidence="1" id="KW-0732">Signal</keyword>
<sequence length="111" mass="12370">MKKIILTSLLTLSLSSCSYFTYYNQTGYTFNSSKENLELKELKIYSGDIEDEYEIVGSVSFDIPGGISDLKRNLKKKLNKIGADAIINVKLNKSNSFMSRTGITGTAIKLK</sequence>
<protein>
    <recommendedName>
        <fullName evidence="4">Lipoprotein</fullName>
    </recommendedName>
</protein>
<organism evidence="2 3">
    <name type="scientific">Wenyingzhuangia gilva</name>
    <dbReference type="NCBI Taxonomy" id="3057677"/>
    <lineage>
        <taxon>Bacteria</taxon>
        <taxon>Pseudomonadati</taxon>
        <taxon>Bacteroidota</taxon>
        <taxon>Flavobacteriia</taxon>
        <taxon>Flavobacteriales</taxon>
        <taxon>Flavobacteriaceae</taxon>
        <taxon>Wenyingzhuangia</taxon>
    </lineage>
</organism>
<keyword evidence="3" id="KW-1185">Reference proteome</keyword>
<feature type="chain" id="PRO_5046705926" description="Lipoprotein" evidence="1">
    <location>
        <begin position="22"/>
        <end position="111"/>
    </location>
</feature>
<evidence type="ECO:0008006" key="4">
    <source>
        <dbReference type="Google" id="ProtNLM"/>
    </source>
</evidence>
<reference evidence="2" key="1">
    <citation type="submission" date="2023-07" db="EMBL/GenBank/DDBJ databases">
        <title>Wenyingzhuangia sp. chi5 genome sequencing and assembly.</title>
        <authorList>
            <person name="Park S."/>
        </authorList>
    </citation>
    <scope>NUCLEOTIDE SEQUENCE</scope>
    <source>
        <strain evidence="2">Chi5</strain>
    </source>
</reference>
<comment type="caution">
    <text evidence="2">The sequence shown here is derived from an EMBL/GenBank/DDBJ whole genome shotgun (WGS) entry which is preliminary data.</text>
</comment>
<dbReference type="EMBL" id="JAUMIT010000013">
    <property type="protein sequence ID" value="MDO3695957.1"/>
    <property type="molecule type" value="Genomic_DNA"/>
</dbReference>
<feature type="signal peptide" evidence="1">
    <location>
        <begin position="1"/>
        <end position="21"/>
    </location>
</feature>
<name>A0ABT8VVK1_9FLAO</name>
<evidence type="ECO:0000313" key="3">
    <source>
        <dbReference type="Proteomes" id="UP001168642"/>
    </source>
</evidence>